<sequence>MREQDADMHYMSRPVVPSEPNVASGRTTSSKASNRAEISRHCNPQLGPIVRPVTWYDHPSNPETRPCVVSRKSGRETRRKLAGRDKA</sequence>
<comment type="caution">
    <text evidence="2">The sequence shown here is derived from an EMBL/GenBank/DDBJ whole genome shotgun (WGS) entry which is preliminary data.</text>
</comment>
<dbReference type="Proteomes" id="UP000315783">
    <property type="component" value="Unassembled WGS sequence"/>
</dbReference>
<feature type="compositionally biased region" description="Polar residues" evidence="1">
    <location>
        <begin position="24"/>
        <end position="33"/>
    </location>
</feature>
<dbReference type="EMBL" id="SPUK01000004">
    <property type="protein sequence ID" value="TQV97752.1"/>
    <property type="molecule type" value="Genomic_DNA"/>
</dbReference>
<organism evidence="2 3">
    <name type="scientific">Cordyceps javanica</name>
    <dbReference type="NCBI Taxonomy" id="43265"/>
    <lineage>
        <taxon>Eukaryota</taxon>
        <taxon>Fungi</taxon>
        <taxon>Dikarya</taxon>
        <taxon>Ascomycota</taxon>
        <taxon>Pezizomycotina</taxon>
        <taxon>Sordariomycetes</taxon>
        <taxon>Hypocreomycetidae</taxon>
        <taxon>Hypocreales</taxon>
        <taxon>Cordycipitaceae</taxon>
        <taxon>Cordyceps</taxon>
    </lineage>
</organism>
<feature type="compositionally biased region" description="Basic and acidic residues" evidence="1">
    <location>
        <begin position="1"/>
        <end position="10"/>
    </location>
</feature>
<evidence type="ECO:0000313" key="2">
    <source>
        <dbReference type="EMBL" id="TQV97752.1"/>
    </source>
</evidence>
<evidence type="ECO:0000313" key="3">
    <source>
        <dbReference type="Proteomes" id="UP000315783"/>
    </source>
</evidence>
<gene>
    <name evidence="2" type="ORF">IF1G_03495</name>
</gene>
<evidence type="ECO:0000256" key="1">
    <source>
        <dbReference type="SAM" id="MobiDB-lite"/>
    </source>
</evidence>
<keyword evidence="3" id="KW-1185">Reference proteome</keyword>
<name>A0A545V7S0_9HYPO</name>
<protein>
    <submittedName>
        <fullName evidence="2">Uncharacterized protein</fullName>
    </submittedName>
</protein>
<proteinExistence type="predicted"/>
<reference evidence="2 3" key="1">
    <citation type="journal article" date="2019" name="Appl. Microbiol. Biotechnol.">
        <title>Genome sequence of Isaria javanica and comparative genome analysis insights into family S53 peptidase evolution in fungal entomopathogens.</title>
        <authorList>
            <person name="Lin R."/>
            <person name="Zhang X."/>
            <person name="Xin B."/>
            <person name="Zou M."/>
            <person name="Gao Y."/>
            <person name="Qin F."/>
            <person name="Hu Q."/>
            <person name="Xie B."/>
            <person name="Cheng X."/>
        </authorList>
    </citation>
    <scope>NUCLEOTIDE SEQUENCE [LARGE SCALE GENOMIC DNA]</scope>
    <source>
        <strain evidence="2 3">IJ1G</strain>
    </source>
</reference>
<dbReference type="AlphaFoldDB" id="A0A545V7S0"/>
<feature type="region of interest" description="Disordered" evidence="1">
    <location>
        <begin position="1"/>
        <end position="87"/>
    </location>
</feature>
<accession>A0A545V7S0</accession>